<accession>A0A382C210</accession>
<evidence type="ECO:0000256" key="1">
    <source>
        <dbReference type="SAM" id="MobiDB-lite"/>
    </source>
</evidence>
<feature type="region of interest" description="Disordered" evidence="1">
    <location>
        <begin position="1"/>
        <end position="27"/>
    </location>
</feature>
<evidence type="ECO:0000313" key="2">
    <source>
        <dbReference type="EMBL" id="SVB20096.1"/>
    </source>
</evidence>
<dbReference type="EMBL" id="UINC01032438">
    <property type="protein sequence ID" value="SVB20096.1"/>
    <property type="molecule type" value="Genomic_DNA"/>
</dbReference>
<feature type="non-terminal residue" evidence="2">
    <location>
        <position position="27"/>
    </location>
</feature>
<proteinExistence type="predicted"/>
<gene>
    <name evidence="2" type="ORF">METZ01_LOCUS172950</name>
</gene>
<protein>
    <submittedName>
        <fullName evidence="2">Uncharacterized protein</fullName>
    </submittedName>
</protein>
<dbReference type="AlphaFoldDB" id="A0A382C210"/>
<name>A0A382C210_9ZZZZ</name>
<sequence length="27" mass="3073">PPSRMDRARQQHSLRRRVDPLPGAGSM</sequence>
<organism evidence="2">
    <name type="scientific">marine metagenome</name>
    <dbReference type="NCBI Taxonomy" id="408172"/>
    <lineage>
        <taxon>unclassified sequences</taxon>
        <taxon>metagenomes</taxon>
        <taxon>ecological metagenomes</taxon>
    </lineage>
</organism>
<reference evidence="2" key="1">
    <citation type="submission" date="2018-05" db="EMBL/GenBank/DDBJ databases">
        <authorList>
            <person name="Lanie J.A."/>
            <person name="Ng W.-L."/>
            <person name="Kazmierczak K.M."/>
            <person name="Andrzejewski T.M."/>
            <person name="Davidsen T.M."/>
            <person name="Wayne K.J."/>
            <person name="Tettelin H."/>
            <person name="Glass J.I."/>
            <person name="Rusch D."/>
            <person name="Podicherti R."/>
            <person name="Tsui H.-C.T."/>
            <person name="Winkler M.E."/>
        </authorList>
    </citation>
    <scope>NUCLEOTIDE SEQUENCE</scope>
</reference>
<feature type="non-terminal residue" evidence="2">
    <location>
        <position position="1"/>
    </location>
</feature>